<sequence>MLLVALGVALLGLLFLAGLPLPLVLVDPVERVDAPPLPPPPPQADRIAALMAVKMMVLILVLIADILSPFLLIGMVLFYQMA</sequence>
<dbReference type="EMBL" id="AJMT01000186">
    <property type="protein sequence ID" value="EIG24879.1"/>
    <property type="molecule type" value="Genomic_DNA"/>
</dbReference>
<reference evidence="2 3" key="1">
    <citation type="submission" date="2012-04" db="EMBL/GenBank/DDBJ databases">
        <authorList>
            <person name="Harkins D.M."/>
            <person name="Madupu R."/>
            <person name="Durkin A.S."/>
            <person name="Torralba M."/>
            <person name="Methe B."/>
            <person name="Sutton G.G."/>
            <person name="Nelson K.E."/>
        </authorList>
    </citation>
    <scope>NUCLEOTIDE SEQUENCE [LARGE SCALE GENOMIC DNA]</scope>
    <source>
        <strain evidence="2 3">VK64</strain>
    </source>
</reference>
<dbReference type="Proteomes" id="UP000004473">
    <property type="component" value="Unassembled WGS sequence"/>
</dbReference>
<organism evidence="2 3">
    <name type="scientific">Neisseria sicca VK64</name>
    <dbReference type="NCBI Taxonomy" id="1095748"/>
    <lineage>
        <taxon>Bacteria</taxon>
        <taxon>Pseudomonadati</taxon>
        <taxon>Pseudomonadota</taxon>
        <taxon>Betaproteobacteria</taxon>
        <taxon>Neisseriales</taxon>
        <taxon>Neisseriaceae</taxon>
        <taxon>Neisseria</taxon>
    </lineage>
</organism>
<dbReference type="PATRIC" id="fig|1095748.3.peg.2400"/>
<keyword evidence="1" id="KW-0472">Membrane</keyword>
<gene>
    <name evidence="2" type="ORF">HMPREF1051_3030</name>
</gene>
<name>I2NGB8_NEISI</name>
<protein>
    <submittedName>
        <fullName evidence="2">Uncharacterized protein</fullName>
    </submittedName>
</protein>
<keyword evidence="1" id="KW-1133">Transmembrane helix</keyword>
<evidence type="ECO:0000256" key="1">
    <source>
        <dbReference type="SAM" id="Phobius"/>
    </source>
</evidence>
<dbReference type="AlphaFoldDB" id="I2NGB8"/>
<accession>I2NGB8</accession>
<evidence type="ECO:0000313" key="3">
    <source>
        <dbReference type="Proteomes" id="UP000004473"/>
    </source>
</evidence>
<proteinExistence type="predicted"/>
<comment type="caution">
    <text evidence="2">The sequence shown here is derived from an EMBL/GenBank/DDBJ whole genome shotgun (WGS) entry which is preliminary data.</text>
</comment>
<keyword evidence="1" id="KW-0812">Transmembrane</keyword>
<feature type="transmembrane region" description="Helical" evidence="1">
    <location>
        <begin position="50"/>
        <end position="79"/>
    </location>
</feature>
<evidence type="ECO:0000313" key="2">
    <source>
        <dbReference type="EMBL" id="EIG24879.1"/>
    </source>
</evidence>